<keyword evidence="1" id="KW-0812">Transmembrane</keyword>
<dbReference type="EMBL" id="CP059693">
    <property type="protein sequence ID" value="WDE10952.1"/>
    <property type="molecule type" value="Genomic_DNA"/>
</dbReference>
<name>A0ABY7VBD0_9GAMM</name>
<reference evidence="2 3" key="1">
    <citation type="journal article" date="2022" name="Mar. Drugs">
        <title>Bioassay-Guided Fractionation Leads to the Detection of Cholic Acid Generated by the Rare Thalassomonas sp.</title>
        <authorList>
            <person name="Pheiffer F."/>
            <person name="Schneider Y.K."/>
            <person name="Hansen E.H."/>
            <person name="Andersen J.H."/>
            <person name="Isaksson J."/>
            <person name="Busche T."/>
            <person name="R C."/>
            <person name="Kalinowski J."/>
            <person name="Zyl L.V."/>
            <person name="Trindade M."/>
        </authorList>
    </citation>
    <scope>NUCLEOTIDE SEQUENCE [LARGE SCALE GENOMIC DNA]</scope>
    <source>
        <strain evidence="2 3">A5K-61T</strain>
    </source>
</reference>
<gene>
    <name evidence="2" type="ORF">H3N35_22340</name>
</gene>
<protein>
    <submittedName>
        <fullName evidence="2">Uncharacterized protein</fullName>
    </submittedName>
</protein>
<organism evidence="2 3">
    <name type="scientific">Thalassomonas haliotis</name>
    <dbReference type="NCBI Taxonomy" id="485448"/>
    <lineage>
        <taxon>Bacteria</taxon>
        <taxon>Pseudomonadati</taxon>
        <taxon>Pseudomonadota</taxon>
        <taxon>Gammaproteobacteria</taxon>
        <taxon>Alteromonadales</taxon>
        <taxon>Colwelliaceae</taxon>
        <taxon>Thalassomonas</taxon>
    </lineage>
</organism>
<evidence type="ECO:0000313" key="3">
    <source>
        <dbReference type="Proteomes" id="UP001215231"/>
    </source>
</evidence>
<feature type="transmembrane region" description="Helical" evidence="1">
    <location>
        <begin position="14"/>
        <end position="36"/>
    </location>
</feature>
<keyword evidence="1" id="KW-1133">Transmembrane helix</keyword>
<keyword evidence="1" id="KW-0472">Membrane</keyword>
<proteinExistence type="predicted"/>
<evidence type="ECO:0000313" key="2">
    <source>
        <dbReference type="EMBL" id="WDE10952.1"/>
    </source>
</evidence>
<keyword evidence="3" id="KW-1185">Reference proteome</keyword>
<sequence>MSRQQQVEKREKSVVETLIVILLVVVLMASFIYYYFKHQAGVSSVGFNALSHSFSAKLTSVHAQWLMEGKPASLVLRTSLAGSETQMRQQQRISLNAYGWVDAPPGGGGNVSRCDLIWQQVLAMPMVFLKSPVSSLELRRPALLPAKDKEQVKPLLMGKYSQHPGSICRYSLLSGEYFQYHLLNGRVETSLG</sequence>
<evidence type="ECO:0000256" key="1">
    <source>
        <dbReference type="SAM" id="Phobius"/>
    </source>
</evidence>
<accession>A0ABY7VBD0</accession>
<dbReference type="Proteomes" id="UP001215231">
    <property type="component" value="Chromosome"/>
</dbReference>
<dbReference type="RefSeq" id="WP_274051019.1">
    <property type="nucleotide sequence ID" value="NZ_CP059693.1"/>
</dbReference>